<dbReference type="PROSITE" id="PS00518">
    <property type="entry name" value="ZF_RING_1"/>
    <property type="match status" value="1"/>
</dbReference>
<dbReference type="Gene3D" id="3.30.40.10">
    <property type="entry name" value="Zinc/RING finger domain, C3HC4 (zinc finger)"/>
    <property type="match status" value="1"/>
</dbReference>
<keyword evidence="1" id="KW-0479">Metal-binding</keyword>
<evidence type="ECO:0000259" key="5">
    <source>
        <dbReference type="PROSITE" id="PS50089"/>
    </source>
</evidence>
<protein>
    <recommendedName>
        <fullName evidence="5">RING-type domain-containing protein</fullName>
    </recommendedName>
</protein>
<sequence length="174" mass="19799">LEKCCICLEKLQNCVILWPCSHRFCNDCVLAYLVSVHGDRIPCPLCKRPTTRRSILNFQDRQQEFEDSLQTLIESISLDLGFDITSFQPLQKAKVPSDNSNKIRVSSPVRRIRCKSSRNIYDEQKTNQINCGNKRSSESPVSLGNLNLQNISSCVVKLNDVIKNISPDSKKVNR</sequence>
<dbReference type="GO" id="GO:0008270">
    <property type="term" value="F:zinc ion binding"/>
    <property type="evidence" value="ECO:0007669"/>
    <property type="project" value="UniProtKB-KW"/>
</dbReference>
<dbReference type="SUPFAM" id="SSF57850">
    <property type="entry name" value="RING/U-box"/>
    <property type="match status" value="1"/>
</dbReference>
<evidence type="ECO:0000256" key="2">
    <source>
        <dbReference type="ARBA" id="ARBA00022771"/>
    </source>
</evidence>
<dbReference type="InterPro" id="IPR017907">
    <property type="entry name" value="Znf_RING_CS"/>
</dbReference>
<dbReference type="AlphaFoldDB" id="A0A1B6ENZ3"/>
<organism evidence="6">
    <name type="scientific">Cuerna arida</name>
    <dbReference type="NCBI Taxonomy" id="1464854"/>
    <lineage>
        <taxon>Eukaryota</taxon>
        <taxon>Metazoa</taxon>
        <taxon>Ecdysozoa</taxon>
        <taxon>Arthropoda</taxon>
        <taxon>Hexapoda</taxon>
        <taxon>Insecta</taxon>
        <taxon>Pterygota</taxon>
        <taxon>Neoptera</taxon>
        <taxon>Paraneoptera</taxon>
        <taxon>Hemiptera</taxon>
        <taxon>Auchenorrhyncha</taxon>
        <taxon>Membracoidea</taxon>
        <taxon>Cicadellidae</taxon>
        <taxon>Cicadellinae</taxon>
        <taxon>Proconiini</taxon>
        <taxon>Cuerna</taxon>
    </lineage>
</organism>
<dbReference type="SMART" id="SM00184">
    <property type="entry name" value="RING"/>
    <property type="match status" value="1"/>
</dbReference>
<evidence type="ECO:0000313" key="6">
    <source>
        <dbReference type="EMBL" id="JAS39637.1"/>
    </source>
</evidence>
<keyword evidence="2 4" id="KW-0863">Zinc-finger</keyword>
<proteinExistence type="predicted"/>
<keyword evidence="3" id="KW-0862">Zinc</keyword>
<name>A0A1B6ENZ3_9HEMI</name>
<dbReference type="InterPro" id="IPR001841">
    <property type="entry name" value="Znf_RING"/>
</dbReference>
<evidence type="ECO:0000256" key="4">
    <source>
        <dbReference type="PROSITE-ProRule" id="PRU00175"/>
    </source>
</evidence>
<reference evidence="6" key="1">
    <citation type="submission" date="2015-11" db="EMBL/GenBank/DDBJ databases">
        <title>De novo transcriptome assembly of four potential Pierce s Disease insect vectors from Arizona vineyards.</title>
        <authorList>
            <person name="Tassone E.E."/>
        </authorList>
    </citation>
    <scope>NUCLEOTIDE SEQUENCE</scope>
</reference>
<feature type="domain" description="RING-type" evidence="5">
    <location>
        <begin position="4"/>
        <end position="47"/>
    </location>
</feature>
<dbReference type="PROSITE" id="PS50089">
    <property type="entry name" value="ZF_RING_2"/>
    <property type="match status" value="1"/>
</dbReference>
<dbReference type="EMBL" id="GECZ01030132">
    <property type="protein sequence ID" value="JAS39637.1"/>
    <property type="molecule type" value="Transcribed_RNA"/>
</dbReference>
<accession>A0A1B6ENZ3</accession>
<gene>
    <name evidence="6" type="ORF">g.44758</name>
</gene>
<feature type="non-terminal residue" evidence="6">
    <location>
        <position position="174"/>
    </location>
</feature>
<dbReference type="InterPro" id="IPR013083">
    <property type="entry name" value="Znf_RING/FYVE/PHD"/>
</dbReference>
<dbReference type="Pfam" id="PF13920">
    <property type="entry name" value="zf-C3HC4_3"/>
    <property type="match status" value="1"/>
</dbReference>
<evidence type="ECO:0000256" key="1">
    <source>
        <dbReference type="ARBA" id="ARBA00022723"/>
    </source>
</evidence>
<evidence type="ECO:0000256" key="3">
    <source>
        <dbReference type="ARBA" id="ARBA00022833"/>
    </source>
</evidence>
<feature type="non-terminal residue" evidence="6">
    <location>
        <position position="1"/>
    </location>
</feature>